<comment type="caution">
    <text evidence="1">The sequence shown here is derived from an EMBL/GenBank/DDBJ whole genome shotgun (WGS) entry which is preliminary data.</text>
</comment>
<organism evidence="1 2">
    <name type="scientific">Allacma fusca</name>
    <dbReference type="NCBI Taxonomy" id="39272"/>
    <lineage>
        <taxon>Eukaryota</taxon>
        <taxon>Metazoa</taxon>
        <taxon>Ecdysozoa</taxon>
        <taxon>Arthropoda</taxon>
        <taxon>Hexapoda</taxon>
        <taxon>Collembola</taxon>
        <taxon>Symphypleona</taxon>
        <taxon>Sminthuridae</taxon>
        <taxon>Allacma</taxon>
    </lineage>
</organism>
<reference evidence="1" key="1">
    <citation type="submission" date="2021-06" db="EMBL/GenBank/DDBJ databases">
        <authorList>
            <person name="Hodson N. C."/>
            <person name="Mongue J. A."/>
            <person name="Jaron S. K."/>
        </authorList>
    </citation>
    <scope>NUCLEOTIDE SEQUENCE</scope>
</reference>
<accession>A0A8J2KCL1</accession>
<dbReference type="EMBL" id="CAJVCH010258208">
    <property type="protein sequence ID" value="CAG7733867.1"/>
    <property type="molecule type" value="Genomic_DNA"/>
</dbReference>
<keyword evidence="2" id="KW-1185">Reference proteome</keyword>
<protein>
    <submittedName>
        <fullName evidence="1">Uncharacterized protein</fullName>
    </submittedName>
</protein>
<evidence type="ECO:0000313" key="2">
    <source>
        <dbReference type="Proteomes" id="UP000708208"/>
    </source>
</evidence>
<sequence length="92" mass="10319">MDFESSDLSSNLGETGYRGFFRAYILGKGGEYFIFFTFINEGTTTWRTGVQNKSQNALRSFTGSLAHMKSLLSLISSYSTYCRYGDAFCADN</sequence>
<evidence type="ECO:0000313" key="1">
    <source>
        <dbReference type="EMBL" id="CAG7733867.1"/>
    </source>
</evidence>
<name>A0A8J2KCL1_9HEXA</name>
<gene>
    <name evidence="1" type="ORF">AFUS01_LOCUS22288</name>
</gene>
<dbReference type="Proteomes" id="UP000708208">
    <property type="component" value="Unassembled WGS sequence"/>
</dbReference>
<dbReference type="AlphaFoldDB" id="A0A8J2KCL1"/>
<proteinExistence type="predicted"/>